<feature type="compositionally biased region" description="Basic and acidic residues" evidence="1">
    <location>
        <begin position="67"/>
        <end position="76"/>
    </location>
</feature>
<evidence type="ECO:0000313" key="2">
    <source>
        <dbReference type="EnsemblMetazoa" id="GAUT021506-PA"/>
    </source>
</evidence>
<organism evidence="2 3">
    <name type="scientific">Glossina austeni</name>
    <name type="common">Savannah tsetse fly</name>
    <dbReference type="NCBI Taxonomy" id="7395"/>
    <lineage>
        <taxon>Eukaryota</taxon>
        <taxon>Metazoa</taxon>
        <taxon>Ecdysozoa</taxon>
        <taxon>Arthropoda</taxon>
        <taxon>Hexapoda</taxon>
        <taxon>Insecta</taxon>
        <taxon>Pterygota</taxon>
        <taxon>Neoptera</taxon>
        <taxon>Endopterygota</taxon>
        <taxon>Diptera</taxon>
        <taxon>Brachycera</taxon>
        <taxon>Muscomorpha</taxon>
        <taxon>Hippoboscoidea</taxon>
        <taxon>Glossinidae</taxon>
        <taxon>Glossina</taxon>
    </lineage>
</organism>
<dbReference type="STRING" id="7395.A0A1A9V080"/>
<proteinExistence type="predicted"/>
<dbReference type="EnsemblMetazoa" id="GAUT021506-RA">
    <property type="protein sequence ID" value="GAUT021506-PA"/>
    <property type="gene ID" value="GAUT021506"/>
</dbReference>
<evidence type="ECO:0000256" key="1">
    <source>
        <dbReference type="SAM" id="MobiDB-lite"/>
    </source>
</evidence>
<name>A0A1A9V080_GLOAU</name>
<feature type="compositionally biased region" description="Polar residues" evidence="1">
    <location>
        <begin position="20"/>
        <end position="29"/>
    </location>
</feature>
<keyword evidence="3" id="KW-1185">Reference proteome</keyword>
<reference evidence="2" key="1">
    <citation type="submission" date="2020-05" db="UniProtKB">
        <authorList>
            <consortium name="EnsemblMetazoa"/>
        </authorList>
    </citation>
    <scope>IDENTIFICATION</scope>
    <source>
        <strain evidence="2">TTRI</strain>
    </source>
</reference>
<feature type="region of interest" description="Disordered" evidence="1">
    <location>
        <begin position="1"/>
        <end position="34"/>
    </location>
</feature>
<feature type="compositionally biased region" description="Basic residues" evidence="1">
    <location>
        <begin position="109"/>
        <end position="118"/>
    </location>
</feature>
<sequence>MIREKNKFAATTEERETPDATKTNNSDEQATPVRALAALSLTELDAQQCRQGAVEDSAASDRASTTEPERTRERTNARLLRHSLAPPMENTCERPPLAATSQPNVSKMAPRKRARAKRGQQSSQLLSDMSRHVQGTAASLQDDMRKEFRRRPRRLEEVLFEDRRLIARRSLHGDPVHHDPTNYAVICHFFNFPAKFFDSTEGNRKPATNFNSAIFTSCTNPAYIKVKHKILAGDHEPNNYKPT</sequence>
<dbReference type="VEuPathDB" id="VectorBase:GAUT021506"/>
<feature type="region of interest" description="Disordered" evidence="1">
    <location>
        <begin position="50"/>
        <end position="130"/>
    </location>
</feature>
<protein>
    <submittedName>
        <fullName evidence="2">Uncharacterized protein</fullName>
    </submittedName>
</protein>
<dbReference type="AlphaFoldDB" id="A0A1A9V080"/>
<accession>A0A1A9V080</accession>
<dbReference type="Proteomes" id="UP000078200">
    <property type="component" value="Unassembled WGS sequence"/>
</dbReference>
<feature type="compositionally biased region" description="Basic and acidic residues" evidence="1">
    <location>
        <begin position="1"/>
        <end position="19"/>
    </location>
</feature>
<evidence type="ECO:0000313" key="3">
    <source>
        <dbReference type="Proteomes" id="UP000078200"/>
    </source>
</evidence>